<accession>A0A6B3SRW3</accession>
<evidence type="ECO:0000313" key="4">
    <source>
        <dbReference type="Proteomes" id="UP000482155"/>
    </source>
</evidence>
<sequence>MSTQQSIELVPDNELIGYDDTQGLAHRIVQLVALNIPFSDIFIYEDKPLMIKRPLGIFAVSDAEVTREEIESLFDILEPNWRTIITERAFDRSRNLNAARIRANCFTFNNRKHRGAVIRRFPSRPLPLAELGLTIHAQQFATLDRGLVLVIGDTGQGKSTTLASLLDRINSERSGHILTIEDPIETEIASRKCLVTQREVGLTSDCASFYVGAMDALREKADVVMIGEIRDEDTAREALALAESGPLVFASLHAKSPEQGLAKMSRLLGGSVMQSESLAQALRGVIYQALVPDMGGKFYHLANETITTNASVAQAISRQEFGKIRTLLDSAQVQGGCNTMNSVLIKLMMERKISPQHALAVSTDKEKIRAEIMRR</sequence>
<protein>
    <submittedName>
        <fullName evidence="3">Flp pilus assembly complex ATPase component</fullName>
    </submittedName>
</protein>
<proteinExistence type="inferred from homology"/>
<evidence type="ECO:0000256" key="1">
    <source>
        <dbReference type="ARBA" id="ARBA00006611"/>
    </source>
</evidence>
<dbReference type="SUPFAM" id="SSF52540">
    <property type="entry name" value="P-loop containing nucleoside triphosphate hydrolases"/>
    <property type="match status" value="1"/>
</dbReference>
<evidence type="ECO:0000259" key="2">
    <source>
        <dbReference type="Pfam" id="PF00437"/>
    </source>
</evidence>
<dbReference type="InterPro" id="IPR027417">
    <property type="entry name" value="P-loop_NTPase"/>
</dbReference>
<dbReference type="InterPro" id="IPR050921">
    <property type="entry name" value="T4SS_GSP_E_ATPase"/>
</dbReference>
<dbReference type="Proteomes" id="UP000482155">
    <property type="component" value="Unassembled WGS sequence"/>
</dbReference>
<organism evidence="3 4">
    <name type="scientific">Noviherbaspirillum galbum</name>
    <dbReference type="NCBI Taxonomy" id="2709383"/>
    <lineage>
        <taxon>Bacteria</taxon>
        <taxon>Pseudomonadati</taxon>
        <taxon>Pseudomonadota</taxon>
        <taxon>Betaproteobacteria</taxon>
        <taxon>Burkholderiales</taxon>
        <taxon>Oxalobacteraceae</taxon>
        <taxon>Noviherbaspirillum</taxon>
    </lineage>
</organism>
<dbReference type="AlphaFoldDB" id="A0A6B3SRW3"/>
<name>A0A6B3SRW3_9BURK</name>
<reference evidence="3 4" key="1">
    <citation type="submission" date="2020-02" db="EMBL/GenBank/DDBJ databases">
        <authorList>
            <person name="Kim M.K."/>
        </authorList>
    </citation>
    <scope>NUCLEOTIDE SEQUENCE [LARGE SCALE GENOMIC DNA]</scope>
    <source>
        <strain evidence="3 4">17J57-3</strain>
    </source>
</reference>
<comment type="similarity">
    <text evidence="1">Belongs to the GSP E family.</text>
</comment>
<evidence type="ECO:0000313" key="3">
    <source>
        <dbReference type="EMBL" id="NEX63434.1"/>
    </source>
</evidence>
<dbReference type="RefSeq" id="WP_163967296.1">
    <property type="nucleotide sequence ID" value="NZ_JAAIVB010000069.1"/>
</dbReference>
<comment type="caution">
    <text evidence="3">The sequence shown here is derived from an EMBL/GenBank/DDBJ whole genome shotgun (WGS) entry which is preliminary data.</text>
</comment>
<dbReference type="PANTHER" id="PTHR30486:SF6">
    <property type="entry name" value="TYPE IV PILUS RETRACTATION ATPASE PILT"/>
    <property type="match status" value="1"/>
</dbReference>
<gene>
    <name evidence="3" type="primary">cpaF</name>
    <name evidence="3" type="ORF">G3574_20340</name>
</gene>
<dbReference type="GO" id="GO:0016887">
    <property type="term" value="F:ATP hydrolysis activity"/>
    <property type="evidence" value="ECO:0007669"/>
    <property type="project" value="InterPro"/>
</dbReference>
<feature type="domain" description="Bacterial type II secretion system protein E" evidence="2">
    <location>
        <begin position="117"/>
        <end position="295"/>
    </location>
</feature>
<dbReference type="InterPro" id="IPR001482">
    <property type="entry name" value="T2SS/T4SS_dom"/>
</dbReference>
<dbReference type="PANTHER" id="PTHR30486">
    <property type="entry name" value="TWITCHING MOTILITY PROTEIN PILT"/>
    <property type="match status" value="1"/>
</dbReference>
<dbReference type="Pfam" id="PF00437">
    <property type="entry name" value="T2SSE"/>
    <property type="match status" value="1"/>
</dbReference>
<keyword evidence="4" id="KW-1185">Reference proteome</keyword>
<dbReference type="Gene3D" id="3.40.50.300">
    <property type="entry name" value="P-loop containing nucleotide triphosphate hydrolases"/>
    <property type="match status" value="1"/>
</dbReference>
<dbReference type="EMBL" id="JAAIVB010000069">
    <property type="protein sequence ID" value="NEX63434.1"/>
    <property type="molecule type" value="Genomic_DNA"/>
</dbReference>